<accession>A0A1R3V762</accession>
<evidence type="ECO:0000313" key="2">
    <source>
        <dbReference type="EMBL" id="SIT54195.1"/>
    </source>
</evidence>
<proteinExistence type="predicted"/>
<protein>
    <submittedName>
        <fullName evidence="2">Uncharacterized protein</fullName>
    </submittedName>
</protein>
<evidence type="ECO:0000256" key="1">
    <source>
        <dbReference type="SAM" id="MobiDB-lite"/>
    </source>
</evidence>
<name>A0A1R3V762_9HYPH</name>
<dbReference type="Proteomes" id="UP000188388">
    <property type="component" value="Unassembled WGS sequence"/>
</dbReference>
<reference evidence="3" key="1">
    <citation type="submission" date="2017-01" db="EMBL/GenBank/DDBJ databases">
        <authorList>
            <person name="Brunel B."/>
        </authorList>
    </citation>
    <scope>NUCLEOTIDE SEQUENCE [LARGE SCALE GENOMIC DNA]</scope>
</reference>
<dbReference type="STRING" id="1631249.BQ8794_140340"/>
<organism evidence="2 3">
    <name type="scientific">Mesorhizobium prunaredense</name>
    <dbReference type="NCBI Taxonomy" id="1631249"/>
    <lineage>
        <taxon>Bacteria</taxon>
        <taxon>Pseudomonadati</taxon>
        <taxon>Pseudomonadota</taxon>
        <taxon>Alphaproteobacteria</taxon>
        <taxon>Hyphomicrobiales</taxon>
        <taxon>Phyllobacteriaceae</taxon>
        <taxon>Mesorhizobium</taxon>
    </lineage>
</organism>
<feature type="region of interest" description="Disordered" evidence="1">
    <location>
        <begin position="88"/>
        <end position="111"/>
    </location>
</feature>
<feature type="region of interest" description="Disordered" evidence="1">
    <location>
        <begin position="33"/>
        <end position="64"/>
    </location>
</feature>
<evidence type="ECO:0000313" key="3">
    <source>
        <dbReference type="Proteomes" id="UP000188388"/>
    </source>
</evidence>
<keyword evidence="3" id="KW-1185">Reference proteome</keyword>
<feature type="compositionally biased region" description="Basic and acidic residues" evidence="1">
    <location>
        <begin position="38"/>
        <end position="64"/>
    </location>
</feature>
<dbReference type="EMBL" id="FTPD01000006">
    <property type="protein sequence ID" value="SIT54195.1"/>
    <property type="molecule type" value="Genomic_DNA"/>
</dbReference>
<dbReference type="AlphaFoldDB" id="A0A1R3V762"/>
<sequence>MAPARRFVGTAAAAGEDAVRRAVDVALEAVKPVAPDDVGEHGEAERPEHHEADHHQCDGRRRPGRTDQCRCVHFLPILQLETANPGCVESKWEGKNGYSRQSQPQPDKHLK</sequence>
<gene>
    <name evidence="2" type="ORF">BQ8794_140340</name>
</gene>